<evidence type="ECO:0000256" key="12">
    <source>
        <dbReference type="ARBA" id="ARBA00044727"/>
    </source>
</evidence>
<feature type="transmembrane region" description="Helical" evidence="14">
    <location>
        <begin position="291"/>
        <end position="312"/>
    </location>
</feature>
<gene>
    <name evidence="15" type="primary">ALG10</name>
</gene>
<evidence type="ECO:0000256" key="8">
    <source>
        <dbReference type="ARBA" id="ARBA00022692"/>
    </source>
</evidence>
<dbReference type="GO" id="GO:0106073">
    <property type="term" value="F:dolichyl pyrophosphate Glc2Man9GlcNAc2 alpha-1,2-glucosyltransferase activity"/>
    <property type="evidence" value="ECO:0007669"/>
    <property type="project" value="UniProtKB-UniRule"/>
</dbReference>
<feature type="transmembrane region" description="Helical" evidence="14">
    <location>
        <begin position="368"/>
        <end position="385"/>
    </location>
</feature>
<name>H3AZ27_LATCH</name>
<dbReference type="InterPro" id="IPR016900">
    <property type="entry name" value="Alg10"/>
</dbReference>
<dbReference type="Proteomes" id="UP000008672">
    <property type="component" value="Unassembled WGS sequence"/>
</dbReference>
<proteinExistence type="inferred from homology"/>
<dbReference type="GO" id="GO:0005789">
    <property type="term" value="C:endoplasmic reticulum membrane"/>
    <property type="evidence" value="ECO:0007669"/>
    <property type="project" value="UniProtKB-SubCell"/>
</dbReference>
<dbReference type="GeneTree" id="ENSGT00390000012906"/>
<comment type="caution">
    <text evidence="14">Lacks conserved residue(s) required for the propagation of feature annotation.</text>
</comment>
<keyword evidence="11 14" id="KW-0472">Membrane</keyword>
<feature type="transmembrane region" description="Helical" evidence="14">
    <location>
        <begin position="127"/>
        <end position="148"/>
    </location>
</feature>
<evidence type="ECO:0000256" key="14">
    <source>
        <dbReference type="PIRNR" id="PIRNR028810"/>
    </source>
</evidence>
<reference evidence="16" key="1">
    <citation type="submission" date="2011-08" db="EMBL/GenBank/DDBJ databases">
        <title>The draft genome of Latimeria chalumnae.</title>
        <authorList>
            <person name="Di Palma F."/>
            <person name="Alfoldi J."/>
            <person name="Johnson J."/>
            <person name="Berlin A."/>
            <person name="Gnerre S."/>
            <person name="Jaffe D."/>
            <person name="MacCallum I."/>
            <person name="Young S."/>
            <person name="Walker B.J."/>
            <person name="Lander E."/>
            <person name="Lindblad-Toh K."/>
        </authorList>
    </citation>
    <scope>NUCLEOTIDE SEQUENCE [LARGE SCALE GENOMIC DNA]</scope>
    <source>
        <strain evidence="16">Wild caught</strain>
    </source>
</reference>
<keyword evidence="16" id="KW-1185">Reference proteome</keyword>
<dbReference type="FunCoup" id="H3AZ27">
    <property type="interactions" value="2606"/>
</dbReference>
<evidence type="ECO:0000256" key="13">
    <source>
        <dbReference type="ARBA" id="ARBA00048064"/>
    </source>
</evidence>
<dbReference type="eggNOG" id="KOG2642">
    <property type="taxonomic scope" value="Eukaryota"/>
</dbReference>
<dbReference type="PIRSF" id="PIRSF028810">
    <property type="entry name" value="Alpha1_2_glucosyltferase_Alg10"/>
    <property type="match status" value="1"/>
</dbReference>
<dbReference type="OMA" id="VWDSKIT"/>
<dbReference type="EC" id="2.4.1.256" evidence="4 14"/>
<keyword evidence="10 14" id="KW-1133">Transmembrane helix</keyword>
<evidence type="ECO:0000256" key="4">
    <source>
        <dbReference type="ARBA" id="ARBA00011967"/>
    </source>
</evidence>
<sequence length="473" mass="55783">RKMEKLEGYVFSAVCSAHFLVSCVLFSKITREQKDPYMDEVFHVPQAQKYCEGKFNQWDPMITTLPGLYLVSVGMIKPAGWVTGWTENILCSTGFLRFTNLLFSTGNLYLLYLLLCKIHQKDKAVSTFQRILSALALSSFPVLYFFTFLYYTDAGSTFFILFTYLMCLYGQHKTAALLGFCAFMFRQTNIIWVVFCAGSVVAQKLREVWKLDWAKKKEQKVTTETSVTEVKKVFQFLFEYMFCFNNLKTLVLLIWPYMLLVIGFFAFLIVNKGIVVGDRSSHEACLNFPQLFYFFSFAMIFSFSHLLSVQRMKKFFHTVRRHPALYVILTTFSVLLVWKFTYVHKYLLADNRHYTFYVWKKIFQRHELIKYLLVPGYIFAGWTFADMLKSKSVFWNLVFFVCLVAATVPQKLLEFRYFILPYLLYRLNIPVPSVPKLLLELTLYSVVNLLTVYLFLSKTFHWPQNEDIQRFMW</sequence>
<protein>
    <recommendedName>
        <fullName evidence="5 14">Dol-P-Glc:Glc(2)Man(9)GlcNAc(2)-PP-Dol alpha-1,2-glucosyltransferase</fullName>
        <ecNumber evidence="4 14">2.4.1.256</ecNumber>
    </recommendedName>
</protein>
<comment type="catalytic activity">
    <reaction evidence="13">
        <text>an alpha-D-Glc-(1-&gt;3)-alpha-D-Glc-(1-&gt;3)-alpha-D-Man-(1-&gt;2)-alpha-D-Man-(1-&gt;2)-alpha-D-Man-(1-&gt;3)-[alpha-D-Man-(1-&gt;2)-alpha-D-Man-(1-&gt;3)-[alpha-D-Man-(1-&gt;2)-alpha-D-Man-(1-&gt;6)]-alpha-D-Man-(1-&gt;6)]-beta-D-Man-(1-&gt;4)-beta-D-GlcNAc-(1-&gt;4)-alpha-D-GlcNAc-diphospho-di-trans,poly-cis-dolichol + a di-trans,poly-cis-dolichyl beta-D-glucosyl phosphate = a alpha-D-Glc-(1-&gt;2)-alpha-D-Glc-(1-&gt;3)-alpha-D-Glc-(1-&gt;3)-alpha-D-Man-(1-&gt;2)-alpha-D-Man-(1-&gt;2)-alpha-D-Man-(1-&gt;3)-[alpha-D-Man-(1-&gt;2)-alpha-D-Man-(1-&gt;3)-[alpha-D-Man-(1-&gt;2)-alpha-D-Man-(1-&gt;6)]-alpha-D-Man-(1-&gt;6)]-beta-D-Man-(1-&gt;4)-beta-D-GlcNAc-(1-&gt;4)-alpha-D-GlcNAc-diphospho-di-trans,poly-cis-dolichol + a di-trans,poly-cis-dolichyl phosphate + H(+)</text>
        <dbReference type="Rhea" id="RHEA:29543"/>
        <dbReference type="Rhea" id="RHEA-COMP:19498"/>
        <dbReference type="Rhea" id="RHEA-COMP:19502"/>
        <dbReference type="Rhea" id="RHEA-COMP:19512"/>
        <dbReference type="Rhea" id="RHEA-COMP:19522"/>
        <dbReference type="ChEBI" id="CHEBI:15378"/>
        <dbReference type="ChEBI" id="CHEBI:57525"/>
        <dbReference type="ChEBI" id="CHEBI:57683"/>
        <dbReference type="ChEBI" id="CHEBI:132522"/>
        <dbReference type="ChEBI" id="CHEBI:132523"/>
        <dbReference type="EC" id="2.4.1.256"/>
    </reaction>
    <physiologicalReaction direction="left-to-right" evidence="13">
        <dbReference type="Rhea" id="RHEA:29544"/>
    </physiologicalReaction>
</comment>
<dbReference type="Ensembl" id="ENSLACT00000015002.1">
    <property type="protein sequence ID" value="ENSLACP00000014898.1"/>
    <property type="gene ID" value="ENSLACG00000013111.1"/>
</dbReference>
<keyword evidence="7" id="KW-0808">Transferase</keyword>
<keyword evidence="8 14" id="KW-0812">Transmembrane</keyword>
<keyword evidence="9" id="KW-0256">Endoplasmic reticulum</keyword>
<evidence type="ECO:0000313" key="15">
    <source>
        <dbReference type="Ensembl" id="ENSLACP00000014898.1"/>
    </source>
</evidence>
<feature type="transmembrane region" description="Helical" evidence="14">
    <location>
        <begin position="437"/>
        <end position="456"/>
    </location>
</feature>
<feature type="transmembrane region" description="Helical" evidence="14">
    <location>
        <begin position="9"/>
        <end position="29"/>
    </location>
</feature>
<comment type="pathway">
    <text evidence="2">Protein modification; protein glycosylation.</text>
</comment>
<dbReference type="Pfam" id="PF04922">
    <property type="entry name" value="DIE2_ALG10"/>
    <property type="match status" value="1"/>
</dbReference>
<evidence type="ECO:0000256" key="2">
    <source>
        <dbReference type="ARBA" id="ARBA00004922"/>
    </source>
</evidence>
<dbReference type="InParanoid" id="H3AZ27"/>
<feature type="transmembrane region" description="Helical" evidence="14">
    <location>
        <begin position="95"/>
        <end position="115"/>
    </location>
</feature>
<evidence type="ECO:0000256" key="11">
    <source>
        <dbReference type="ARBA" id="ARBA00023136"/>
    </source>
</evidence>
<evidence type="ECO:0000256" key="1">
    <source>
        <dbReference type="ARBA" id="ARBA00004477"/>
    </source>
</evidence>
<dbReference type="PANTHER" id="PTHR12989:SF10">
    <property type="entry name" value="DOL-P-GLC:GLC(2)MAN(9)GLCNAC(2)-PP-DOL ALPHA-1,2-GLUCOSYLTRANSFERASE-RELATED"/>
    <property type="match status" value="1"/>
</dbReference>
<evidence type="ECO:0000313" key="16">
    <source>
        <dbReference type="Proteomes" id="UP000008672"/>
    </source>
</evidence>
<keyword evidence="6 14" id="KW-0328">Glycosyltransferase</keyword>
<feature type="transmembrane region" description="Helical" evidence="14">
    <location>
        <begin position="250"/>
        <end position="270"/>
    </location>
</feature>
<evidence type="ECO:0000256" key="9">
    <source>
        <dbReference type="ARBA" id="ARBA00022824"/>
    </source>
</evidence>
<comment type="similarity">
    <text evidence="3 14">Belongs to the ALG10 glucosyltransferase family.</text>
</comment>
<dbReference type="HOGENOM" id="CLU_017053_1_0_1"/>
<evidence type="ECO:0000256" key="5">
    <source>
        <dbReference type="ARBA" id="ARBA00018512"/>
    </source>
</evidence>
<reference evidence="15" key="2">
    <citation type="submission" date="2025-08" db="UniProtKB">
        <authorList>
            <consortium name="Ensembl"/>
        </authorList>
    </citation>
    <scope>IDENTIFICATION</scope>
</reference>
<comment type="function">
    <text evidence="12">Dol-P-Glc:Glc(2)Man(9)GlcNAc(2)-PP-Dol alpha-1,2-glucosyltransferase that operates in the biosynthetic pathway of dolichol-linked oligosaccharides, the glycan precursors employed in protein asparagine (N)-glycosylation. The assembly of dolichol-linked oligosaccharides begins on the cytosolic side of the endoplasmic reticulum membrane and finishes in its lumen. The sequential addition of sugars to dolichol pyrophosphate produces dolichol-linked oligosaccharides containing fourteen sugars, including two GlcNAcs, nine mannoses and three glucoses. Once assembled, the oligosaccharide is transferred from the lipid to nascent proteins by oligosaccharyltransferases. In the lumen of the endoplasmic reticulum, adds the third and last glucose residue from dolichyl phosphate glucose (Dol-P-Glc) onto the lipid-linked oligosaccharide intermediate Glc(2)Man(9)GlcNAc(2)-PP-Dol to produce Glc(3)Man(9)GlcNAc(2)-PP-Dol.</text>
</comment>
<feature type="transmembrane region" description="Helical" evidence="14">
    <location>
        <begin position="397"/>
        <end position="425"/>
    </location>
</feature>
<dbReference type="GO" id="GO:0006488">
    <property type="term" value="P:dolichol-linked oligosaccharide biosynthetic process"/>
    <property type="evidence" value="ECO:0007669"/>
    <property type="project" value="UniProtKB-UniRule"/>
</dbReference>
<feature type="transmembrane region" description="Helical" evidence="14">
    <location>
        <begin position="324"/>
        <end position="347"/>
    </location>
</feature>
<reference evidence="15" key="3">
    <citation type="submission" date="2025-09" db="UniProtKB">
        <authorList>
            <consortium name="Ensembl"/>
        </authorList>
    </citation>
    <scope>IDENTIFICATION</scope>
</reference>
<evidence type="ECO:0000256" key="7">
    <source>
        <dbReference type="ARBA" id="ARBA00022679"/>
    </source>
</evidence>
<dbReference type="PANTHER" id="PTHR12989">
    <property type="entry name" value="ALPHA-1,2-GLUCOSYLTRANSFERASE ALG10"/>
    <property type="match status" value="1"/>
</dbReference>
<evidence type="ECO:0000256" key="3">
    <source>
        <dbReference type="ARBA" id="ARBA00010600"/>
    </source>
</evidence>
<dbReference type="EMBL" id="AFYH01130430">
    <property type="status" value="NOT_ANNOTATED_CDS"/>
    <property type="molecule type" value="Genomic_DNA"/>
</dbReference>
<evidence type="ECO:0000256" key="6">
    <source>
        <dbReference type="ARBA" id="ARBA00022676"/>
    </source>
</evidence>
<comment type="subcellular location">
    <subcellularLocation>
        <location evidence="1">Endoplasmic reticulum membrane</location>
        <topology evidence="1">Multi-pass membrane protein</topology>
    </subcellularLocation>
</comment>
<evidence type="ECO:0000256" key="10">
    <source>
        <dbReference type="ARBA" id="ARBA00022989"/>
    </source>
</evidence>
<dbReference type="STRING" id="7897.ENSLACP00000014898"/>
<accession>H3AZ27</accession>
<dbReference type="AlphaFoldDB" id="H3AZ27"/>
<organism evidence="15 16">
    <name type="scientific">Latimeria chalumnae</name>
    <name type="common">Coelacanth</name>
    <dbReference type="NCBI Taxonomy" id="7897"/>
    <lineage>
        <taxon>Eukaryota</taxon>
        <taxon>Metazoa</taxon>
        <taxon>Chordata</taxon>
        <taxon>Craniata</taxon>
        <taxon>Vertebrata</taxon>
        <taxon>Euteleostomi</taxon>
        <taxon>Coelacanthiformes</taxon>
        <taxon>Coelacanthidae</taxon>
        <taxon>Latimeria</taxon>
    </lineage>
</organism>